<dbReference type="RefSeq" id="WP_068700134.1">
    <property type="nucleotide sequence ID" value="NZ_CP014167.1"/>
</dbReference>
<gene>
    <name evidence="1" type="ORF">AWM70_22295</name>
</gene>
<organism evidence="1 2">
    <name type="scientific">Paenibacillus yonginensis</name>
    <dbReference type="NCBI Taxonomy" id="1462996"/>
    <lineage>
        <taxon>Bacteria</taxon>
        <taxon>Bacillati</taxon>
        <taxon>Bacillota</taxon>
        <taxon>Bacilli</taxon>
        <taxon>Bacillales</taxon>
        <taxon>Paenibacillaceae</taxon>
        <taxon>Paenibacillus</taxon>
    </lineage>
</organism>
<dbReference type="EMBL" id="CP014167">
    <property type="protein sequence ID" value="ANS76977.1"/>
    <property type="molecule type" value="Genomic_DNA"/>
</dbReference>
<dbReference type="AlphaFoldDB" id="A0A1B1N6F4"/>
<keyword evidence="2" id="KW-1185">Reference proteome</keyword>
<protein>
    <submittedName>
        <fullName evidence="1">Uncharacterized protein</fullName>
    </submittedName>
</protein>
<dbReference type="KEGG" id="pyg:AWM70_22295"/>
<reference evidence="1 2" key="1">
    <citation type="submission" date="2016-01" db="EMBL/GenBank/DDBJ databases">
        <title>Complete Genome Sequence of Paenibacillus yonginensis DCY84, a novel Plant Growth-Promoting Bacteria with Elicitation of Induced Systemic Resistance.</title>
        <authorList>
            <person name="Kim Y.J."/>
            <person name="Yang D.C."/>
            <person name="Sukweenadhi J."/>
        </authorList>
    </citation>
    <scope>NUCLEOTIDE SEQUENCE [LARGE SCALE GENOMIC DNA]</scope>
    <source>
        <strain evidence="1 2">DCY84</strain>
    </source>
</reference>
<evidence type="ECO:0000313" key="2">
    <source>
        <dbReference type="Proteomes" id="UP000092573"/>
    </source>
</evidence>
<evidence type="ECO:0000313" key="1">
    <source>
        <dbReference type="EMBL" id="ANS76977.1"/>
    </source>
</evidence>
<sequence>MSEKERITVTLDKEFYMDFCIRAYAAGTRPSKVIKSLMLSYVATRQAAEGAKHGVQASTSS</sequence>
<name>A0A1B1N6F4_9BACL</name>
<proteinExistence type="predicted"/>
<accession>A0A1B1N6F4</accession>
<dbReference type="Proteomes" id="UP000092573">
    <property type="component" value="Chromosome"/>
</dbReference>